<gene>
    <name evidence="2" type="ORF">Cni_G10825</name>
</gene>
<name>A0AAQ3Q7N4_9LILI</name>
<evidence type="ECO:0000313" key="2">
    <source>
        <dbReference type="EMBL" id="WOL02106.1"/>
    </source>
</evidence>
<protein>
    <recommendedName>
        <fullName evidence="1">Phosphotyrosine protein phosphatase domain-containing protein</fullName>
    </recommendedName>
</protein>
<dbReference type="PANTHER" id="PTHR20953:SF3">
    <property type="entry name" value="P-LOOP CONTAINING NUCLEOSIDE TRIPHOSPHATE HYDROLASES SUPERFAMILY PROTEIN"/>
    <property type="match status" value="1"/>
</dbReference>
<dbReference type="GO" id="GO:0009507">
    <property type="term" value="C:chloroplast"/>
    <property type="evidence" value="ECO:0007669"/>
    <property type="project" value="TreeGrafter"/>
</dbReference>
<feature type="domain" description="Phosphotyrosine protein phosphatase" evidence="1">
    <location>
        <begin position="2"/>
        <end position="72"/>
    </location>
</feature>
<organism evidence="2 3">
    <name type="scientific">Canna indica</name>
    <name type="common">Indian-shot</name>
    <dbReference type="NCBI Taxonomy" id="4628"/>
    <lineage>
        <taxon>Eukaryota</taxon>
        <taxon>Viridiplantae</taxon>
        <taxon>Streptophyta</taxon>
        <taxon>Embryophyta</taxon>
        <taxon>Tracheophyta</taxon>
        <taxon>Spermatophyta</taxon>
        <taxon>Magnoliopsida</taxon>
        <taxon>Liliopsida</taxon>
        <taxon>Zingiberales</taxon>
        <taxon>Cannaceae</taxon>
        <taxon>Canna</taxon>
    </lineage>
</organism>
<dbReference type="AlphaFoldDB" id="A0AAQ3Q7N4"/>
<dbReference type="InterPro" id="IPR034081">
    <property type="entry name" value="R3H_AAA"/>
</dbReference>
<dbReference type="InterPro" id="IPR058670">
    <property type="entry name" value="PTPase_dom"/>
</dbReference>
<keyword evidence="3" id="KW-1185">Reference proteome</keyword>
<dbReference type="PANTHER" id="PTHR20953">
    <property type="entry name" value="KINASE-RELATED"/>
    <property type="match status" value="1"/>
</dbReference>
<dbReference type="EMBL" id="CP136892">
    <property type="protein sequence ID" value="WOL02106.1"/>
    <property type="molecule type" value="Genomic_DNA"/>
</dbReference>
<evidence type="ECO:0000259" key="1">
    <source>
        <dbReference type="Pfam" id="PF25516"/>
    </source>
</evidence>
<evidence type="ECO:0000313" key="3">
    <source>
        <dbReference type="Proteomes" id="UP001327560"/>
    </source>
</evidence>
<proteinExistence type="predicted"/>
<sequence>MESSVLQAIKQLGIDEMIEITDNISEADGFLALYSKLKKNSHIEAVAKSREIPIFVTKSTSLAQITKAIRALVNQHANLSKKIIEENEATSSEMIDALEEARLAIEQIVIPQGKSVQLLPRPPHIIQIQIGLIKKFKLKWEILDQDPTVCLRILPLQSGIREKTSVDVVDGSIKVKNLSSSDDIEGLQNGVARLPLLPE</sequence>
<dbReference type="CDD" id="cd02645">
    <property type="entry name" value="R3H_AAA"/>
    <property type="match status" value="1"/>
</dbReference>
<dbReference type="Pfam" id="PF25516">
    <property type="entry name" value="PTPase"/>
    <property type="match status" value="1"/>
</dbReference>
<reference evidence="2 3" key="1">
    <citation type="submission" date="2023-10" db="EMBL/GenBank/DDBJ databases">
        <title>Chromosome-scale genome assembly provides insights into flower coloration mechanisms of Canna indica.</title>
        <authorList>
            <person name="Li C."/>
        </authorList>
    </citation>
    <scope>NUCLEOTIDE SEQUENCE [LARGE SCALE GENOMIC DNA]</scope>
    <source>
        <tissue evidence="2">Flower</tissue>
    </source>
</reference>
<accession>A0AAQ3Q7N4</accession>
<dbReference type="Proteomes" id="UP001327560">
    <property type="component" value="Chromosome 3"/>
</dbReference>